<keyword evidence="1" id="KW-1133">Transmembrane helix</keyword>
<sequence>MPVPPRAERRRLEDELRSRGLPLVLSPAIRGRALIERTAPVMLGLATLLTGLDLGERIGDELPDPETWEPGTTPEDLALVGLMLAALGLLLASPFVAWLTTFVERRLPRRARVVLGLVAIGVLLAGPLIIGLPVLPYLPLRVLAAAGVLLLAYWGVGTMLTWAGHRAVHELWTLGPMISRVLPVLMVAVLFFFYNAEIWQIVATLSFGRTWAAVAVFLGLAVVLTAVNASDEVGELLRDQRQRHRTSRLRPRERLNLLLVAVLVTLIQLTWFGVLVFVFFVAFGVLTITDATAAQWMGRPPDRLDGLSGLLPINRQLVQVSMMIAAFSGLNFAAIAGSDKQYRATFVDPALDEVRRGLEVRESYLRPDDHRRDA</sequence>
<comment type="caution">
    <text evidence="2">The sequence shown here is derived from an EMBL/GenBank/DDBJ whole genome shotgun (WGS) entry which is preliminary data.</text>
</comment>
<feature type="transmembrane region" description="Helical" evidence="1">
    <location>
        <begin position="255"/>
        <end position="288"/>
    </location>
</feature>
<evidence type="ECO:0000256" key="1">
    <source>
        <dbReference type="SAM" id="Phobius"/>
    </source>
</evidence>
<keyword evidence="3" id="KW-1185">Reference proteome</keyword>
<evidence type="ECO:0000313" key="2">
    <source>
        <dbReference type="EMBL" id="NYI71858.1"/>
    </source>
</evidence>
<protein>
    <submittedName>
        <fullName evidence="2">MFS family permease</fullName>
    </submittedName>
</protein>
<keyword evidence="1" id="KW-0472">Membrane</keyword>
<feature type="transmembrane region" description="Helical" evidence="1">
    <location>
        <begin position="113"/>
        <end position="136"/>
    </location>
</feature>
<feature type="transmembrane region" description="Helical" evidence="1">
    <location>
        <begin position="211"/>
        <end position="234"/>
    </location>
</feature>
<dbReference type="AlphaFoldDB" id="A0A7Z0DAE1"/>
<accession>A0A7Z0DAE1</accession>
<dbReference type="RefSeq" id="WP_179445628.1">
    <property type="nucleotide sequence ID" value="NZ_JACBZS010000001.1"/>
</dbReference>
<organism evidence="2 3">
    <name type="scientific">Naumannella cuiyingiana</name>
    <dbReference type="NCBI Taxonomy" id="1347891"/>
    <lineage>
        <taxon>Bacteria</taxon>
        <taxon>Bacillati</taxon>
        <taxon>Actinomycetota</taxon>
        <taxon>Actinomycetes</taxon>
        <taxon>Propionibacteriales</taxon>
        <taxon>Propionibacteriaceae</taxon>
        <taxon>Naumannella</taxon>
    </lineage>
</organism>
<feature type="transmembrane region" description="Helical" evidence="1">
    <location>
        <begin position="77"/>
        <end position="101"/>
    </location>
</feature>
<reference evidence="2 3" key="1">
    <citation type="submission" date="2020-07" db="EMBL/GenBank/DDBJ databases">
        <title>Sequencing the genomes of 1000 actinobacteria strains.</title>
        <authorList>
            <person name="Klenk H.-P."/>
        </authorList>
    </citation>
    <scope>NUCLEOTIDE SEQUENCE [LARGE SCALE GENOMIC DNA]</scope>
    <source>
        <strain evidence="2 3">DSM 103164</strain>
    </source>
</reference>
<feature type="transmembrane region" description="Helical" evidence="1">
    <location>
        <begin position="317"/>
        <end position="336"/>
    </location>
</feature>
<evidence type="ECO:0000313" key="3">
    <source>
        <dbReference type="Proteomes" id="UP000527616"/>
    </source>
</evidence>
<dbReference type="Proteomes" id="UP000527616">
    <property type="component" value="Unassembled WGS sequence"/>
</dbReference>
<keyword evidence="1" id="KW-0812">Transmembrane</keyword>
<gene>
    <name evidence="2" type="ORF">GGQ54_002418</name>
</gene>
<dbReference type="EMBL" id="JACBZS010000001">
    <property type="protein sequence ID" value="NYI71858.1"/>
    <property type="molecule type" value="Genomic_DNA"/>
</dbReference>
<proteinExistence type="predicted"/>
<name>A0A7Z0DAE1_9ACTN</name>
<feature type="transmembrane region" description="Helical" evidence="1">
    <location>
        <begin position="142"/>
        <end position="163"/>
    </location>
</feature>